<feature type="transmembrane region" description="Helical" evidence="6">
    <location>
        <begin position="100"/>
        <end position="119"/>
    </location>
</feature>
<dbReference type="InterPro" id="IPR018076">
    <property type="entry name" value="T2SS_GspF_dom"/>
</dbReference>
<dbReference type="eggNOG" id="COG2064">
    <property type="taxonomic scope" value="Bacteria"/>
</dbReference>
<organism evidence="8 9">
    <name type="scientific">Tropheryma whipplei (strain Twist)</name>
    <name type="common">Whipple's bacillus</name>
    <dbReference type="NCBI Taxonomy" id="203267"/>
    <lineage>
        <taxon>Bacteria</taxon>
        <taxon>Bacillati</taxon>
        <taxon>Actinomycetota</taxon>
        <taxon>Actinomycetes</taxon>
        <taxon>Micrococcales</taxon>
        <taxon>Tropherymataceae</taxon>
        <taxon>Tropheryma</taxon>
    </lineage>
</organism>
<feature type="domain" description="Type II secretion system protein GspF" evidence="7">
    <location>
        <begin position="166"/>
        <end position="289"/>
    </location>
</feature>
<evidence type="ECO:0000256" key="4">
    <source>
        <dbReference type="ARBA" id="ARBA00022989"/>
    </source>
</evidence>
<dbReference type="OrthoDB" id="5185234at2"/>
<dbReference type="KEGG" id="twh:TWT_191"/>
<reference evidence="8 9" key="1">
    <citation type="journal article" date="2003" name="Genome Res.">
        <title>Tropheryma whipplei twist: a human pathogenic Actinobacteria with a reduced genome.</title>
        <authorList>
            <person name="Raoult D."/>
            <person name="Ogata H."/>
            <person name="Audic S."/>
            <person name="Robert C."/>
            <person name="Suhre K."/>
            <person name="Drancourt M."/>
            <person name="Claverie J.-M."/>
        </authorList>
    </citation>
    <scope>NUCLEOTIDE SEQUENCE [LARGE SCALE GENOMIC DNA]</scope>
    <source>
        <strain evidence="8 9">Twist</strain>
    </source>
</reference>
<dbReference type="EMBL" id="AE014184">
    <property type="protein sequence ID" value="AAO44288.1"/>
    <property type="molecule type" value="Genomic_DNA"/>
</dbReference>
<name>Q83GQ8_TROWT</name>
<dbReference type="Proteomes" id="UP000002200">
    <property type="component" value="Chromosome"/>
</dbReference>
<dbReference type="AlphaFoldDB" id="Q83GQ8"/>
<keyword evidence="3 6" id="KW-0812">Transmembrane</keyword>
<evidence type="ECO:0000256" key="6">
    <source>
        <dbReference type="SAM" id="Phobius"/>
    </source>
</evidence>
<evidence type="ECO:0000256" key="1">
    <source>
        <dbReference type="ARBA" id="ARBA00004651"/>
    </source>
</evidence>
<evidence type="ECO:0000256" key="3">
    <source>
        <dbReference type="ARBA" id="ARBA00022692"/>
    </source>
</evidence>
<dbReference type="HOGENOM" id="CLU_056917_1_0_11"/>
<dbReference type="RefSeq" id="WP_011102415.1">
    <property type="nucleotide sequence ID" value="NC_004572.3"/>
</dbReference>
<dbReference type="GO" id="GO:0005886">
    <property type="term" value="C:plasma membrane"/>
    <property type="evidence" value="ECO:0007669"/>
    <property type="project" value="UniProtKB-SubCell"/>
</dbReference>
<gene>
    <name evidence="8" type="ordered locus">TWT_191</name>
</gene>
<comment type="subcellular location">
    <subcellularLocation>
        <location evidence="1">Cell membrane</location>
        <topology evidence="1">Multi-pass membrane protein</topology>
    </subcellularLocation>
</comment>
<keyword evidence="2" id="KW-1003">Cell membrane</keyword>
<dbReference type="PANTHER" id="PTHR35007">
    <property type="entry name" value="INTEGRAL MEMBRANE PROTEIN-RELATED"/>
    <property type="match status" value="1"/>
</dbReference>
<keyword evidence="5 6" id="KW-0472">Membrane</keyword>
<sequence length="298" mass="33337">MIGQIALSVLFAVTLGCGIASLTFMLSPVSTFRRRLTPYLSGLSQDMCFSFRRPLYRELFGVFRIYLNRFYRTQPSGKLAGLLEISNRDQSVVDFRITQIAISALLTGIFWVLFCLLLFSGQVNIVFGLLAPAVFAGSFWCIENNLRRYVKKRKQKILNEMPSAFEFLSLSVSAGEGVLDAIKRICFISKGEFSIELKKVLIGVSSGDTLERCLKRMAAKLNIVSIDRAVSQIITAIERGTPLADILIKQAKEARNATRVALIEQAGKKEIAMMFPLVFFILPVTILFAIFPGIQIFH</sequence>
<dbReference type="Pfam" id="PF00482">
    <property type="entry name" value="T2SSF"/>
    <property type="match status" value="1"/>
</dbReference>
<protein>
    <recommendedName>
        <fullName evidence="7">Type II secretion system protein GspF domain-containing protein</fullName>
    </recommendedName>
</protein>
<keyword evidence="9" id="KW-1185">Reference proteome</keyword>
<evidence type="ECO:0000256" key="5">
    <source>
        <dbReference type="ARBA" id="ARBA00023136"/>
    </source>
</evidence>
<accession>Q83GQ8</accession>
<evidence type="ECO:0000313" key="8">
    <source>
        <dbReference type="EMBL" id="AAO44288.1"/>
    </source>
</evidence>
<evidence type="ECO:0000259" key="7">
    <source>
        <dbReference type="Pfam" id="PF00482"/>
    </source>
</evidence>
<evidence type="ECO:0000313" key="9">
    <source>
        <dbReference type="Proteomes" id="UP000002200"/>
    </source>
</evidence>
<dbReference type="STRING" id="203267.TWT_191"/>
<feature type="transmembrane region" description="Helical" evidence="6">
    <location>
        <begin position="6"/>
        <end position="26"/>
    </location>
</feature>
<keyword evidence="4 6" id="KW-1133">Transmembrane helix</keyword>
<evidence type="ECO:0000256" key="2">
    <source>
        <dbReference type="ARBA" id="ARBA00022475"/>
    </source>
</evidence>
<proteinExistence type="predicted"/>
<feature type="transmembrane region" description="Helical" evidence="6">
    <location>
        <begin position="125"/>
        <end position="146"/>
    </location>
</feature>
<dbReference type="PANTHER" id="PTHR35007:SF2">
    <property type="entry name" value="PILUS ASSEMBLE PROTEIN"/>
    <property type="match status" value="1"/>
</dbReference>
<feature type="transmembrane region" description="Helical" evidence="6">
    <location>
        <begin position="277"/>
        <end position="297"/>
    </location>
</feature>